<dbReference type="AlphaFoldDB" id="A0A0E4GBX6"/>
<evidence type="ECO:0000313" key="1">
    <source>
        <dbReference type="EMBL" id="CFX66555.1"/>
    </source>
</evidence>
<name>A0A0E4GBX6_9FIRM</name>
<keyword evidence="2" id="KW-1185">Reference proteome</keyword>
<proteinExistence type="predicted"/>
<evidence type="ECO:0000313" key="2">
    <source>
        <dbReference type="Proteomes" id="UP000045545"/>
    </source>
</evidence>
<reference evidence="1 2" key="1">
    <citation type="submission" date="2015-03" db="EMBL/GenBank/DDBJ databases">
        <authorList>
            <person name="Murphy D."/>
        </authorList>
    </citation>
    <scope>NUCLEOTIDE SEQUENCE [LARGE SCALE GENOMIC DNA]</scope>
    <source>
        <strain evidence="1 2">OL-4</strain>
    </source>
</reference>
<accession>A0A0E4GBX6</accession>
<gene>
    <name evidence="1" type="ORF">1601</name>
</gene>
<sequence length="37" mass="4241">MIIDGLDFEKQIFAQLTYFLPSLTAVIKRLLRMGGQI</sequence>
<protein>
    <submittedName>
        <fullName evidence="1">Uncharacterized</fullName>
    </submittedName>
</protein>
<organism evidence="1 2">
    <name type="scientific">Syntrophomonas zehnderi OL-4</name>
    <dbReference type="NCBI Taxonomy" id="690567"/>
    <lineage>
        <taxon>Bacteria</taxon>
        <taxon>Bacillati</taxon>
        <taxon>Bacillota</taxon>
        <taxon>Clostridia</taxon>
        <taxon>Eubacteriales</taxon>
        <taxon>Syntrophomonadaceae</taxon>
        <taxon>Syntrophomonas</taxon>
    </lineage>
</organism>
<dbReference type="Proteomes" id="UP000045545">
    <property type="component" value="Unassembled WGS sequence"/>
</dbReference>
<dbReference type="EMBL" id="CGIH01000027">
    <property type="protein sequence ID" value="CFX66555.1"/>
    <property type="molecule type" value="Genomic_DNA"/>
</dbReference>